<evidence type="ECO:0000256" key="3">
    <source>
        <dbReference type="ARBA" id="ARBA00022801"/>
    </source>
</evidence>
<keyword evidence="3 6" id="KW-0378">Hydrolase</keyword>
<feature type="transmembrane region" description="Helical" evidence="7">
    <location>
        <begin position="37"/>
        <end position="58"/>
    </location>
</feature>
<reference evidence="9 10" key="1">
    <citation type="submission" date="2011-08" db="EMBL/GenBank/DDBJ databases">
        <authorList>
            <person name="Lin Y."/>
            <person name="Hao X."/>
            <person name="Johnstone L."/>
            <person name="Miller S.J."/>
            <person name="Wei G."/>
            <person name="Rensing C."/>
        </authorList>
    </citation>
    <scope>NUCLEOTIDE SEQUENCE [LARGE SCALE GENOMIC DNA]</scope>
    <source>
        <strain evidence="9 10">K42</strain>
    </source>
</reference>
<dbReference type="InterPro" id="IPR052173">
    <property type="entry name" value="Beta-lactam_resp_regulator"/>
</dbReference>
<dbReference type="CDD" id="cd07326">
    <property type="entry name" value="M56_BlaR1_MecR1_like"/>
    <property type="match status" value="1"/>
</dbReference>
<evidence type="ECO:0000259" key="8">
    <source>
        <dbReference type="Pfam" id="PF01435"/>
    </source>
</evidence>
<proteinExistence type="inferred from homology"/>
<evidence type="ECO:0000256" key="5">
    <source>
        <dbReference type="ARBA" id="ARBA00023049"/>
    </source>
</evidence>
<keyword evidence="7" id="KW-0472">Membrane</keyword>
<comment type="similarity">
    <text evidence="6">Belongs to the peptidase M48 family.</text>
</comment>
<name>G2GMT7_9ACTN</name>
<organism evidence="9 10">
    <name type="scientific">Streptomyces zinciresistens K42</name>
    <dbReference type="NCBI Taxonomy" id="700597"/>
    <lineage>
        <taxon>Bacteria</taxon>
        <taxon>Bacillati</taxon>
        <taxon>Actinomycetota</taxon>
        <taxon>Actinomycetes</taxon>
        <taxon>Kitasatosporales</taxon>
        <taxon>Streptomycetaceae</taxon>
        <taxon>Streptomyces</taxon>
    </lineage>
</organism>
<dbReference type="Gene3D" id="3.30.2010.10">
    <property type="entry name" value="Metalloproteases ('zincins'), catalytic domain"/>
    <property type="match status" value="1"/>
</dbReference>
<protein>
    <recommendedName>
        <fullName evidence="8">Peptidase M48 domain-containing protein</fullName>
    </recommendedName>
</protein>
<dbReference type="PANTHER" id="PTHR34978">
    <property type="entry name" value="POSSIBLE SENSOR-TRANSDUCER PROTEIN BLAR"/>
    <property type="match status" value="1"/>
</dbReference>
<feature type="transmembrane region" description="Helical" evidence="7">
    <location>
        <begin position="293"/>
        <end position="315"/>
    </location>
</feature>
<accession>G2GMT7</accession>
<evidence type="ECO:0000256" key="7">
    <source>
        <dbReference type="SAM" id="Phobius"/>
    </source>
</evidence>
<feature type="domain" description="Peptidase M48" evidence="8">
    <location>
        <begin position="119"/>
        <end position="276"/>
    </location>
</feature>
<dbReference type="Proteomes" id="UP000004217">
    <property type="component" value="Unassembled WGS sequence"/>
</dbReference>
<evidence type="ECO:0000256" key="6">
    <source>
        <dbReference type="RuleBase" id="RU003983"/>
    </source>
</evidence>
<dbReference type="InterPro" id="IPR001915">
    <property type="entry name" value="Peptidase_M48"/>
</dbReference>
<comment type="caution">
    <text evidence="9">The sequence shown here is derived from an EMBL/GenBank/DDBJ whole genome shotgun (WGS) entry which is preliminary data.</text>
</comment>
<keyword evidence="10" id="KW-1185">Reference proteome</keyword>
<dbReference type="GO" id="GO:0006508">
    <property type="term" value="P:proteolysis"/>
    <property type="evidence" value="ECO:0007669"/>
    <property type="project" value="UniProtKB-KW"/>
</dbReference>
<comment type="cofactor">
    <cofactor evidence="6">
        <name>Zn(2+)</name>
        <dbReference type="ChEBI" id="CHEBI:29105"/>
    </cofactor>
    <text evidence="6">Binds 1 zinc ion per subunit.</text>
</comment>
<feature type="transmembrane region" description="Helical" evidence="7">
    <location>
        <begin position="90"/>
        <end position="110"/>
    </location>
</feature>
<evidence type="ECO:0000256" key="2">
    <source>
        <dbReference type="ARBA" id="ARBA00022723"/>
    </source>
</evidence>
<keyword evidence="1 6" id="KW-0645">Protease</keyword>
<keyword evidence="7" id="KW-1133">Transmembrane helix</keyword>
<dbReference type="AlphaFoldDB" id="G2GMT7"/>
<evidence type="ECO:0000313" key="10">
    <source>
        <dbReference type="Proteomes" id="UP000004217"/>
    </source>
</evidence>
<evidence type="ECO:0000313" key="9">
    <source>
        <dbReference type="EMBL" id="EGX55175.1"/>
    </source>
</evidence>
<keyword evidence="2" id="KW-0479">Metal-binding</keyword>
<dbReference type="Pfam" id="PF01435">
    <property type="entry name" value="Peptidase_M48"/>
    <property type="match status" value="1"/>
</dbReference>
<dbReference type="EMBL" id="AGBF01000258">
    <property type="protein sequence ID" value="EGX55175.1"/>
    <property type="molecule type" value="Genomic_DNA"/>
</dbReference>
<dbReference type="GO" id="GO:0004222">
    <property type="term" value="F:metalloendopeptidase activity"/>
    <property type="evidence" value="ECO:0007669"/>
    <property type="project" value="InterPro"/>
</dbReference>
<dbReference type="PATRIC" id="fig|700597.3.peg.6678"/>
<sequence length="322" mass="34183">MSVIVALLAYAFLLGGPLARRLAGARWVSRAPRTALRLWHAYALGLLASLTAALVLTAHDFWEHGVVWLFHAAKPRVHAAYGGAWQVRGLADAALLLLFLGAASLSVTAVRRSMRVRQERDRHRLTADAQGARDGAGEDPSVRVLTHAAPAAFCIPGGGSRSRIVVTTAARELLSPAQYAATLDHERAHLRMGHHRAILAAEVLTAALGWAGLLRPYAGQVRRLAEMAADDHAARKHGRRTVASALLEMCSVPNRAEPPRALAMTGPDAAERIRRLISSTAAATAPLMRVLTWALTAATIALPLALALGPALLLANTAHLGG</sequence>
<dbReference type="PANTHER" id="PTHR34978:SF3">
    <property type="entry name" value="SLR0241 PROTEIN"/>
    <property type="match status" value="1"/>
</dbReference>
<keyword evidence="7" id="KW-0812">Transmembrane</keyword>
<dbReference type="RefSeq" id="WP_007503976.1">
    <property type="nucleotide sequence ID" value="NZ_AGBF01000258.1"/>
</dbReference>
<dbReference type="OrthoDB" id="9785340at2"/>
<keyword evidence="4 6" id="KW-0862">Zinc</keyword>
<gene>
    <name evidence="9" type="ORF">SZN_34212</name>
</gene>
<evidence type="ECO:0000256" key="1">
    <source>
        <dbReference type="ARBA" id="ARBA00022670"/>
    </source>
</evidence>
<dbReference type="GO" id="GO:0046872">
    <property type="term" value="F:metal ion binding"/>
    <property type="evidence" value="ECO:0007669"/>
    <property type="project" value="UniProtKB-KW"/>
</dbReference>
<evidence type="ECO:0000256" key="4">
    <source>
        <dbReference type="ARBA" id="ARBA00022833"/>
    </source>
</evidence>
<keyword evidence="5 6" id="KW-0482">Metalloprotease</keyword>